<dbReference type="Gene3D" id="2.40.100.10">
    <property type="entry name" value="Cyclophilin-like"/>
    <property type="match status" value="1"/>
</dbReference>
<dbReference type="InterPro" id="IPR052708">
    <property type="entry name" value="PxpC"/>
</dbReference>
<keyword evidence="5" id="KW-0808">Transferase</keyword>
<dbReference type="RefSeq" id="WP_146930802.1">
    <property type="nucleotide sequence ID" value="NZ_CBCSHZ010000004.1"/>
</dbReference>
<dbReference type="AlphaFoldDB" id="A0A5C6ZW34"/>
<evidence type="ECO:0000256" key="1">
    <source>
        <dbReference type="ARBA" id="ARBA00022741"/>
    </source>
</evidence>
<evidence type="ECO:0000256" key="3">
    <source>
        <dbReference type="ARBA" id="ARBA00022840"/>
    </source>
</evidence>
<evidence type="ECO:0000313" key="6">
    <source>
        <dbReference type="Proteomes" id="UP000321367"/>
    </source>
</evidence>
<dbReference type="Proteomes" id="UP000321367">
    <property type="component" value="Unassembled WGS sequence"/>
</dbReference>
<dbReference type="GO" id="GO:0016740">
    <property type="term" value="F:transferase activity"/>
    <property type="evidence" value="ECO:0007669"/>
    <property type="project" value="UniProtKB-KW"/>
</dbReference>
<feature type="domain" description="Carboxyltransferase" evidence="4">
    <location>
        <begin position="25"/>
        <end position="285"/>
    </location>
</feature>
<keyword evidence="3" id="KW-0067">ATP-binding</keyword>
<keyword evidence="6" id="KW-1185">Reference proteome</keyword>
<keyword evidence="1" id="KW-0547">Nucleotide-binding</keyword>
<dbReference type="OrthoDB" id="9782422at2"/>
<gene>
    <name evidence="5" type="ORF">ES724_05750</name>
</gene>
<protein>
    <submittedName>
        <fullName evidence="5">Biotin-dependent carboxyltransferase family protein</fullName>
    </submittedName>
</protein>
<reference evidence="5 6" key="1">
    <citation type="submission" date="2019-08" db="EMBL/GenBank/DDBJ databases">
        <title>Genome sequence of Gillisia hiemivivida IC154 (type strain).</title>
        <authorList>
            <person name="Bowman J.P."/>
        </authorList>
    </citation>
    <scope>NUCLEOTIDE SEQUENCE [LARGE SCALE GENOMIC DNA]</scope>
    <source>
        <strain evidence="5 6">IC154</strain>
    </source>
</reference>
<dbReference type="InterPro" id="IPR003778">
    <property type="entry name" value="CT_A_B"/>
</dbReference>
<dbReference type="GO" id="GO:0005524">
    <property type="term" value="F:ATP binding"/>
    <property type="evidence" value="ECO:0007669"/>
    <property type="project" value="UniProtKB-KW"/>
</dbReference>
<proteinExistence type="predicted"/>
<dbReference type="SMART" id="SM00797">
    <property type="entry name" value="AHS2"/>
    <property type="match status" value="1"/>
</dbReference>
<evidence type="ECO:0000256" key="2">
    <source>
        <dbReference type="ARBA" id="ARBA00022801"/>
    </source>
</evidence>
<keyword evidence="2" id="KW-0378">Hydrolase</keyword>
<dbReference type="InterPro" id="IPR029000">
    <property type="entry name" value="Cyclophilin-like_dom_sf"/>
</dbReference>
<dbReference type="Pfam" id="PF02626">
    <property type="entry name" value="CT_A_B"/>
    <property type="match status" value="1"/>
</dbReference>
<comment type="caution">
    <text evidence="5">The sequence shown here is derived from an EMBL/GenBank/DDBJ whole genome shotgun (WGS) entry which is preliminary data.</text>
</comment>
<sequence length="286" mass="31586">MGKIEVLHPGLYSSLQDLGRHNFLKYGVPQSGVMDSYAAKKANLILSNSEAAPVLEITQLGPKLKFSEPTQLAICGAYLNPKINESVVRNNRIISLEKGDVLSFGKRVIGCRAYIAIVGGFISKKVLGSYSWYNGITKFEMLKKGSTIKYSSAERSLHSLNATVKVKDEYLNENVIQVFPGPEYELLSSFQKKVLMESAFHIDINNNRMAIQIKEPLDNDLDPVITGPVLPGTLQLTPSGKLIVLMRDCQTTGGYPRVLQLSENGINTIAQKVIGDQILFKLIEIK</sequence>
<evidence type="ECO:0000313" key="5">
    <source>
        <dbReference type="EMBL" id="TXD94514.1"/>
    </source>
</evidence>
<accession>A0A5C6ZW34</accession>
<dbReference type="EMBL" id="VORY01000004">
    <property type="protein sequence ID" value="TXD94514.1"/>
    <property type="molecule type" value="Genomic_DNA"/>
</dbReference>
<evidence type="ECO:0000259" key="4">
    <source>
        <dbReference type="SMART" id="SM00797"/>
    </source>
</evidence>
<dbReference type="PANTHER" id="PTHR43309">
    <property type="entry name" value="5-OXOPROLINASE SUBUNIT C"/>
    <property type="match status" value="1"/>
</dbReference>
<name>A0A5C6ZW34_9FLAO</name>
<dbReference type="GO" id="GO:0016787">
    <property type="term" value="F:hydrolase activity"/>
    <property type="evidence" value="ECO:0007669"/>
    <property type="project" value="UniProtKB-KW"/>
</dbReference>
<organism evidence="5 6">
    <name type="scientific">Gillisia hiemivivida</name>
    <dbReference type="NCBI Taxonomy" id="291190"/>
    <lineage>
        <taxon>Bacteria</taxon>
        <taxon>Pseudomonadati</taxon>
        <taxon>Bacteroidota</taxon>
        <taxon>Flavobacteriia</taxon>
        <taxon>Flavobacteriales</taxon>
        <taxon>Flavobacteriaceae</taxon>
        <taxon>Gillisia</taxon>
    </lineage>
</organism>
<dbReference type="PANTHER" id="PTHR43309:SF5">
    <property type="entry name" value="5-OXOPROLINASE SUBUNIT C"/>
    <property type="match status" value="1"/>
</dbReference>